<comment type="similarity">
    <text evidence="1">Belongs to the bacterial solute-binding protein 8 family.</text>
</comment>
<dbReference type="InterPro" id="IPR050902">
    <property type="entry name" value="ABC_Transporter_SBP"/>
</dbReference>
<feature type="domain" description="Fe/B12 periplasmic-binding" evidence="2">
    <location>
        <begin position="61"/>
        <end position="321"/>
    </location>
</feature>
<reference evidence="3" key="1">
    <citation type="submission" date="2020-03" db="EMBL/GenBank/DDBJ databases">
        <title>Draft sequencing of Paenibacilllus sp. S3N08.</title>
        <authorList>
            <person name="Kim D.-U."/>
        </authorList>
    </citation>
    <scope>NUCLEOTIDE SEQUENCE</scope>
    <source>
        <strain evidence="3">S3N08</strain>
    </source>
</reference>
<keyword evidence="4" id="KW-1185">Reference proteome</keyword>
<evidence type="ECO:0000313" key="4">
    <source>
        <dbReference type="Proteomes" id="UP001165962"/>
    </source>
</evidence>
<comment type="caution">
    <text evidence="3">The sequence shown here is derived from an EMBL/GenBank/DDBJ whole genome shotgun (WGS) entry which is preliminary data.</text>
</comment>
<dbReference type="PANTHER" id="PTHR30535:SF34">
    <property type="entry name" value="MOLYBDATE-BINDING PROTEIN MOLA"/>
    <property type="match status" value="1"/>
</dbReference>
<name>A0ABX0J163_9BACL</name>
<dbReference type="PROSITE" id="PS51257">
    <property type="entry name" value="PROKAR_LIPOPROTEIN"/>
    <property type="match status" value="1"/>
</dbReference>
<dbReference type="InterPro" id="IPR002491">
    <property type="entry name" value="ABC_transptr_periplasmic_BD"/>
</dbReference>
<dbReference type="RefSeq" id="WP_166146912.1">
    <property type="nucleotide sequence ID" value="NZ_JAAOIW010000002.1"/>
</dbReference>
<dbReference type="PROSITE" id="PS50983">
    <property type="entry name" value="FE_B12_PBP"/>
    <property type="match status" value="1"/>
</dbReference>
<dbReference type="Gene3D" id="3.40.50.1980">
    <property type="entry name" value="Nitrogenase molybdenum iron protein domain"/>
    <property type="match status" value="2"/>
</dbReference>
<gene>
    <name evidence="3" type="ORF">G9U52_04955</name>
</gene>
<organism evidence="3 4">
    <name type="scientific">Paenibacillus agricola</name>
    <dbReference type="NCBI Taxonomy" id="2716264"/>
    <lineage>
        <taxon>Bacteria</taxon>
        <taxon>Bacillati</taxon>
        <taxon>Bacillota</taxon>
        <taxon>Bacilli</taxon>
        <taxon>Bacillales</taxon>
        <taxon>Paenibacillaceae</taxon>
        <taxon>Paenibacillus</taxon>
    </lineage>
</organism>
<dbReference type="Pfam" id="PF01497">
    <property type="entry name" value="Peripla_BP_2"/>
    <property type="match status" value="1"/>
</dbReference>
<evidence type="ECO:0000259" key="2">
    <source>
        <dbReference type="PROSITE" id="PS50983"/>
    </source>
</evidence>
<dbReference type="EMBL" id="JAAOIW010000002">
    <property type="protein sequence ID" value="NHN29176.1"/>
    <property type="molecule type" value="Genomic_DNA"/>
</dbReference>
<proteinExistence type="inferred from homology"/>
<dbReference type="SUPFAM" id="SSF53807">
    <property type="entry name" value="Helical backbone' metal receptor"/>
    <property type="match status" value="1"/>
</dbReference>
<protein>
    <submittedName>
        <fullName evidence="3">ABC transporter substrate-binding protein</fullName>
    </submittedName>
</protein>
<sequence length="321" mass="34361">MVKYLHIGVALAFLTVTGCGQTSTGKQAEAPVPAVSAALSTAISVKDFANRQASFKEAPTKIVVLSNGELDIIYALGSKVVGRPTTTEPVPIKEAAAAQQVGSTHGIDLEKLAFLQPDVVLGNHPSNMKDIPSVEGIGSKMLLTSANSIADIKKQIELFGTMLQKNEKSKELIQAIDDKLKQINSQQPSKKPRVLMVYGAPGTYLVALNNSLSGDILVNAGGENIAADYPKLDNYPQYAQLNTEKIIQSDPQLVLLMSHGNPDKVKEGFLKDMQQNAAWNSLDAVKNNRVVVLPADLFGTNPGTHVIAALDLLTKLLQDVK</sequence>
<dbReference type="Proteomes" id="UP001165962">
    <property type="component" value="Unassembled WGS sequence"/>
</dbReference>
<dbReference type="PANTHER" id="PTHR30535">
    <property type="entry name" value="VITAMIN B12-BINDING PROTEIN"/>
    <property type="match status" value="1"/>
</dbReference>
<accession>A0ABX0J163</accession>
<evidence type="ECO:0000313" key="3">
    <source>
        <dbReference type="EMBL" id="NHN29176.1"/>
    </source>
</evidence>
<evidence type="ECO:0000256" key="1">
    <source>
        <dbReference type="ARBA" id="ARBA00008814"/>
    </source>
</evidence>